<dbReference type="AlphaFoldDB" id="A0A0D8FUP6"/>
<dbReference type="GeneID" id="78373325"/>
<dbReference type="RefSeq" id="WP_035390276.1">
    <property type="nucleotide sequence ID" value="NZ_JQKF01000022.1"/>
</dbReference>
<dbReference type="EMBL" id="JXUW01000024">
    <property type="protein sequence ID" value="KJE75977.1"/>
    <property type="molecule type" value="Genomic_DNA"/>
</dbReference>
<sequence>MSHKPLVVIIESTDDYDASTALAHLAPKAEEIRIRCLEDPQQLTEIPEVALVISSSPLKDWRTLTPNEILALDPTSLVNLAKRPQTPTSISRSQHPAPSTSNPGEQPSGWRGAVSIDGDDDSLLAELSTHTEPSTAPALHLDTPELTQTLTVGSSKCTAYSSAIDDTTGDLSVSDCSSPLDPTQSVNTTPRAPAMGCWVIPVLGTDPCLTAQISCILAQLATEHRDTVLMELDRHGLQRFLHDLPLETPSLDAFTSSVSTESIIDFAPLIPSRGYHLLPRLHRNHLAREPEPDRIEALLKGLAESGATIVVPLDAAIATSKPTDQTEVADLLAESLLRHSKMMVFVASGGLVPTFALVNLIRESLRRFNDACELLIITTGNRDELRRGRDLHQLLTEAIPESIARLATLEIVTLGSLALDEFHERVLPFPAALLRGLRPFSKRAALLPPIVPDLHAQMISHPFYERVDPLLNFFSKVQD</sequence>
<evidence type="ECO:0000313" key="2">
    <source>
        <dbReference type="EMBL" id="KJE75977.1"/>
    </source>
</evidence>
<evidence type="ECO:0000256" key="1">
    <source>
        <dbReference type="SAM" id="MobiDB-lite"/>
    </source>
</evidence>
<dbReference type="Proteomes" id="UP000032336">
    <property type="component" value="Unassembled WGS sequence"/>
</dbReference>
<protein>
    <submittedName>
        <fullName evidence="2">Uncharacterized protein</fullName>
    </submittedName>
</protein>
<accession>A0A0D8FUP6</accession>
<proteinExistence type="predicted"/>
<keyword evidence="3" id="KW-1185">Reference proteome</keyword>
<comment type="caution">
    <text evidence="2">The sequence shown here is derived from an EMBL/GenBank/DDBJ whole genome shotgun (WGS) entry which is preliminary data.</text>
</comment>
<evidence type="ECO:0000313" key="3">
    <source>
        <dbReference type="Proteomes" id="UP000032336"/>
    </source>
</evidence>
<feature type="region of interest" description="Disordered" evidence="1">
    <location>
        <begin position="83"/>
        <end position="117"/>
    </location>
</feature>
<dbReference type="STRING" id="1121877.FEAC_22740"/>
<gene>
    <name evidence="2" type="ORF">FEAC_22740</name>
</gene>
<reference evidence="2 3" key="1">
    <citation type="submission" date="2015-01" db="EMBL/GenBank/DDBJ databases">
        <title>Draft genome of the acidophilic iron oxidizer Ferrimicrobium acidiphilum strain T23.</title>
        <authorList>
            <person name="Poehlein A."/>
            <person name="Eisen S."/>
            <person name="Schloemann M."/>
            <person name="Johnson B.D."/>
            <person name="Daniel R."/>
            <person name="Muehling M."/>
        </authorList>
    </citation>
    <scope>NUCLEOTIDE SEQUENCE [LARGE SCALE GENOMIC DNA]</scope>
    <source>
        <strain evidence="2 3">T23</strain>
    </source>
</reference>
<feature type="compositionally biased region" description="Polar residues" evidence="1">
    <location>
        <begin position="85"/>
        <end position="105"/>
    </location>
</feature>
<organism evidence="2 3">
    <name type="scientific">Ferrimicrobium acidiphilum DSM 19497</name>
    <dbReference type="NCBI Taxonomy" id="1121877"/>
    <lineage>
        <taxon>Bacteria</taxon>
        <taxon>Bacillati</taxon>
        <taxon>Actinomycetota</taxon>
        <taxon>Acidimicrobiia</taxon>
        <taxon>Acidimicrobiales</taxon>
        <taxon>Acidimicrobiaceae</taxon>
        <taxon>Ferrimicrobium</taxon>
    </lineage>
</organism>
<name>A0A0D8FUP6_9ACTN</name>